<dbReference type="InterPro" id="IPR012337">
    <property type="entry name" value="RNaseH-like_sf"/>
</dbReference>
<dbReference type="PROSITE" id="PS50994">
    <property type="entry name" value="INTEGRASE"/>
    <property type="match status" value="1"/>
</dbReference>
<dbReference type="SUPFAM" id="SSF53098">
    <property type="entry name" value="Ribonuclease H-like"/>
    <property type="match status" value="1"/>
</dbReference>
<comment type="similarity">
    <text evidence="1">Belongs to the transposase IS21/IS408/IS1162 family.</text>
</comment>
<dbReference type="GO" id="GO:0003676">
    <property type="term" value="F:nucleic acid binding"/>
    <property type="evidence" value="ECO:0007669"/>
    <property type="project" value="InterPro"/>
</dbReference>
<dbReference type="Proteomes" id="UP000298860">
    <property type="component" value="Unassembled WGS sequence"/>
</dbReference>
<dbReference type="Pfam" id="PF22483">
    <property type="entry name" value="Mu-transpos_C_2"/>
    <property type="match status" value="1"/>
</dbReference>
<feature type="compositionally biased region" description="Gly residues" evidence="2">
    <location>
        <begin position="490"/>
        <end position="500"/>
    </location>
</feature>
<evidence type="ECO:0000259" key="3">
    <source>
        <dbReference type="PROSITE" id="PS50994"/>
    </source>
</evidence>
<dbReference type="InterPro" id="IPR001584">
    <property type="entry name" value="Integrase_cat-core"/>
</dbReference>
<keyword evidence="5" id="KW-1185">Reference proteome</keyword>
<evidence type="ECO:0000256" key="1">
    <source>
        <dbReference type="ARBA" id="ARBA00009277"/>
    </source>
</evidence>
<feature type="region of interest" description="Disordered" evidence="2">
    <location>
        <begin position="474"/>
        <end position="500"/>
    </location>
</feature>
<dbReference type="EMBL" id="BJFL01000050">
    <property type="protein sequence ID" value="GDY33646.1"/>
    <property type="molecule type" value="Genomic_DNA"/>
</dbReference>
<dbReference type="AlphaFoldDB" id="A0A4D4JGW8"/>
<evidence type="ECO:0000313" key="5">
    <source>
        <dbReference type="Proteomes" id="UP000298860"/>
    </source>
</evidence>
<dbReference type="OrthoDB" id="92877at2"/>
<dbReference type="GO" id="GO:0015074">
    <property type="term" value="P:DNA integration"/>
    <property type="evidence" value="ECO:0007669"/>
    <property type="project" value="InterPro"/>
</dbReference>
<dbReference type="RefSeq" id="WP_137816570.1">
    <property type="nucleotide sequence ID" value="NZ_BJFL01000050.1"/>
</dbReference>
<reference evidence="5" key="1">
    <citation type="submission" date="2019-04" db="EMBL/GenBank/DDBJ databases">
        <title>Draft genome sequence of Pseudonocardiaceae bacterium SL3-2-4.</title>
        <authorList>
            <person name="Ningsih F."/>
            <person name="Yokota A."/>
            <person name="Sakai Y."/>
            <person name="Nanatani K."/>
            <person name="Yabe S."/>
            <person name="Oetari A."/>
            <person name="Sjamsuridzal W."/>
        </authorList>
    </citation>
    <scope>NUCLEOTIDE SEQUENCE [LARGE SCALE GENOMIC DNA]</scope>
    <source>
        <strain evidence="5">SL3-2-4</strain>
    </source>
</reference>
<feature type="region of interest" description="Disordered" evidence="2">
    <location>
        <begin position="367"/>
        <end position="393"/>
    </location>
</feature>
<feature type="domain" description="Integrase catalytic" evidence="3">
    <location>
        <begin position="117"/>
        <end position="293"/>
    </location>
</feature>
<dbReference type="InterPro" id="IPR054353">
    <property type="entry name" value="IstA-like_C"/>
</dbReference>
<dbReference type="PANTHER" id="PTHR35004">
    <property type="entry name" value="TRANSPOSASE RV3428C-RELATED"/>
    <property type="match status" value="1"/>
</dbReference>
<dbReference type="Gene3D" id="3.30.420.10">
    <property type="entry name" value="Ribonuclease H-like superfamily/Ribonuclease H"/>
    <property type="match status" value="1"/>
</dbReference>
<dbReference type="NCBIfam" id="NF033546">
    <property type="entry name" value="transpos_IS21"/>
    <property type="match status" value="1"/>
</dbReference>
<dbReference type="InterPro" id="IPR036397">
    <property type="entry name" value="RNaseH_sf"/>
</dbReference>
<accession>A0A4D4JGW8</accession>
<name>A0A4D4JGW8_9PSEU</name>
<gene>
    <name evidence="4" type="ORF">GTS_52790</name>
</gene>
<proteinExistence type="inferred from homology"/>
<comment type="caution">
    <text evidence="4">The sequence shown here is derived from an EMBL/GenBank/DDBJ whole genome shotgun (WGS) entry which is preliminary data.</text>
</comment>
<protein>
    <recommendedName>
        <fullName evidence="3">Integrase catalytic domain-containing protein</fullName>
    </recommendedName>
</protein>
<evidence type="ECO:0000256" key="2">
    <source>
        <dbReference type="SAM" id="MobiDB-lite"/>
    </source>
</evidence>
<organism evidence="4 5">
    <name type="scientific">Gandjariella thermophila</name>
    <dbReference type="NCBI Taxonomy" id="1931992"/>
    <lineage>
        <taxon>Bacteria</taxon>
        <taxon>Bacillati</taxon>
        <taxon>Actinomycetota</taxon>
        <taxon>Actinomycetes</taxon>
        <taxon>Pseudonocardiales</taxon>
        <taxon>Pseudonocardiaceae</taxon>
        <taxon>Gandjariella</taxon>
    </lineage>
</organism>
<evidence type="ECO:0000313" key="4">
    <source>
        <dbReference type="EMBL" id="GDY33646.1"/>
    </source>
</evidence>
<sequence>MKSAEEIMQILEAYDLTGSLRDAAELVGCSHHTVARYVAAREEGRLSPGRAARRPMLIDPFLPKLEEWVERSRGKIRADVAHEKLVALGYTGSERTTRRAVAEVKAAFRAGRRRVFRPWVPEPGMWLQYDFGQGPAIAGAVTHLFCAWLAWCRFRVVLPVLDKTLPTVMAAIDQTLRVFGGVPTYALTDNEKTVTVEHVAGIAVRNPRMLEFVRHYGLTIATCVPADPQSKGGSENAVKIAKADLVPTEANLLAEYASFAELEAACRMFCEQVNARPHRVTRRAPAEMLIEERAHLHPLPLHPFTAAFGVTRTVPTTTPMVAFEGGQYSVPHTLAGQTVWVRAHGEQIVIVHAGEHGPVEVARHARTTPGSPRVDDAHFPPRPAGPLARTPRPGTAAEAQFLALGEGAALWLVEAAAAGCSRMRAKMAEAVELAALHDPATVDRALGQAATAGRFGHGDLAAILAHHATGTSTAARRAGEGNSLAQGTAGWAGLGEPGVH</sequence>